<evidence type="ECO:0000259" key="2">
    <source>
        <dbReference type="PROSITE" id="PS50011"/>
    </source>
</evidence>
<dbReference type="Gene3D" id="3.30.200.20">
    <property type="entry name" value="Phosphorylase Kinase, domain 1"/>
    <property type="match status" value="1"/>
</dbReference>
<keyword evidence="3" id="KW-0808">Transferase</keyword>
<dbReference type="AlphaFoldDB" id="A0A023GCK3"/>
<dbReference type="GO" id="GO:0043539">
    <property type="term" value="F:protein serine/threonine kinase activator activity"/>
    <property type="evidence" value="ECO:0007669"/>
    <property type="project" value="InterPro"/>
</dbReference>
<keyword evidence="3" id="KW-0418">Kinase</keyword>
<organism evidence="3">
    <name type="scientific">Amblyomma triste</name>
    <name type="common">Neotropical tick</name>
    <dbReference type="NCBI Taxonomy" id="251400"/>
    <lineage>
        <taxon>Eukaryota</taxon>
        <taxon>Metazoa</taxon>
        <taxon>Ecdysozoa</taxon>
        <taxon>Arthropoda</taxon>
        <taxon>Chelicerata</taxon>
        <taxon>Arachnida</taxon>
        <taxon>Acari</taxon>
        <taxon>Parasitiformes</taxon>
        <taxon>Ixodida</taxon>
        <taxon>Ixodoidea</taxon>
        <taxon>Ixodidae</taxon>
        <taxon>Amblyomminae</taxon>
        <taxon>Amblyomma</taxon>
    </lineage>
</organism>
<dbReference type="EMBL" id="GBBM01003824">
    <property type="protein sequence ID" value="JAC31594.1"/>
    <property type="molecule type" value="mRNA"/>
</dbReference>
<feature type="domain" description="Protein kinase" evidence="2">
    <location>
        <begin position="62"/>
        <end position="355"/>
    </location>
</feature>
<dbReference type="PROSITE" id="PS50011">
    <property type="entry name" value="PROTEIN_KINASE_DOM"/>
    <property type="match status" value="1"/>
</dbReference>
<name>A0A023GCK3_AMBTT</name>
<dbReference type="PANTHER" id="PTHR48014">
    <property type="entry name" value="SERINE/THREONINE-PROTEIN KINASE FRAY2"/>
    <property type="match status" value="1"/>
</dbReference>
<comment type="similarity">
    <text evidence="1">Belongs to the protein kinase superfamily. STE Ser/Thr protein kinase family. STE20 subfamily.</text>
</comment>
<evidence type="ECO:0000256" key="1">
    <source>
        <dbReference type="ARBA" id="ARBA00008874"/>
    </source>
</evidence>
<dbReference type="GO" id="GO:1902554">
    <property type="term" value="C:serine/threonine protein kinase complex"/>
    <property type="evidence" value="ECO:0007669"/>
    <property type="project" value="TreeGrafter"/>
</dbReference>
<protein>
    <submittedName>
        <fullName evidence="3">Putative ste20-like serine/threonine protein kinase</fullName>
    </submittedName>
</protein>
<keyword evidence="3" id="KW-0723">Serine/threonine-protein kinase</keyword>
<proteinExistence type="evidence at transcript level"/>
<sequence length="406" mass="44715">MSCLFNCRCRSSHNEVASVEDNYTNDESLYQHLSEASNFSEAIPLMQKDPDMIKYEASVDNYELLSVIGRGLFSPTVVSLAKHIPSGHRLAIKRINLDACGVSLEQVQHEVSVLRQLRHENVVPYFCTLVKGSELWAVMPLLTYGSVRDLLNTHFPSGLPEHAVSFILRDLLAALQYIHTRGYIHRSVKASHLLLSSKGKVMLSGFRYCCNVIGSGQWRPKIHTFPLHAIDNLNWLSPEVLEQNLMGYNSKSDIYSVGVTALEMANGVAPFADMAPTQVLLAKIQGCVPKLCSPAACDGPTHKPGSSQDMCRAGGESTAKANYFGSEFASLTNQCLKRDPTLRPSALQLTTHSFIKLCRKSSSSLPEIIAMVTPRPGLSRSIDLEGLEASLPDAEAANCEKFVWTF</sequence>
<dbReference type="Gene3D" id="1.10.510.10">
    <property type="entry name" value="Transferase(Phosphotransferase) domain 1"/>
    <property type="match status" value="1"/>
</dbReference>
<dbReference type="Pfam" id="PF00069">
    <property type="entry name" value="Pkinase"/>
    <property type="match status" value="1"/>
</dbReference>
<dbReference type="GO" id="GO:0005524">
    <property type="term" value="F:ATP binding"/>
    <property type="evidence" value="ECO:0007669"/>
    <property type="project" value="InterPro"/>
</dbReference>
<dbReference type="GO" id="GO:0006611">
    <property type="term" value="P:protein export from nucleus"/>
    <property type="evidence" value="ECO:0007669"/>
    <property type="project" value="TreeGrafter"/>
</dbReference>
<dbReference type="InterPro" id="IPR011009">
    <property type="entry name" value="Kinase-like_dom_sf"/>
</dbReference>
<reference evidence="3" key="1">
    <citation type="submission" date="2014-03" db="EMBL/GenBank/DDBJ databases">
        <title>The sialotranscriptome of Amblyomma triste, Amblyomma parvum and Amblyomma cajennense ticks, uncovered by 454-based RNA-seq.</title>
        <authorList>
            <person name="Garcia G.R."/>
            <person name="Gardinassi L.G."/>
            <person name="Ribeiro J.M."/>
            <person name="Anatriello E."/>
            <person name="Ferreira B.R."/>
            <person name="Moreira H.N."/>
            <person name="Mafra C."/>
            <person name="Olegario M.M."/>
            <person name="Szabo P.J."/>
            <person name="Miranda-Santos I.K."/>
            <person name="Maruyama S.R."/>
        </authorList>
    </citation>
    <scope>NUCLEOTIDE SEQUENCE</scope>
    <source>
        <strain evidence="3">Mato Grasso do Sul</strain>
        <tissue evidence="3">Salivary glands</tissue>
    </source>
</reference>
<accession>A0A023GCK3</accession>
<dbReference type="InterPro" id="IPR047173">
    <property type="entry name" value="STRAD_A/B-like"/>
</dbReference>
<dbReference type="PANTHER" id="PTHR48014:SF21">
    <property type="entry name" value="SERINE_THREONINE-PROTEIN KINASE FRAY2"/>
    <property type="match status" value="1"/>
</dbReference>
<dbReference type="InterPro" id="IPR000719">
    <property type="entry name" value="Prot_kinase_dom"/>
</dbReference>
<dbReference type="GO" id="GO:0004674">
    <property type="term" value="F:protein serine/threonine kinase activity"/>
    <property type="evidence" value="ECO:0007669"/>
    <property type="project" value="UniProtKB-KW"/>
</dbReference>
<evidence type="ECO:0000313" key="3">
    <source>
        <dbReference type="EMBL" id="JAC31594.1"/>
    </source>
</evidence>
<dbReference type="SUPFAM" id="SSF56112">
    <property type="entry name" value="Protein kinase-like (PK-like)"/>
    <property type="match status" value="1"/>
</dbReference>